<protein>
    <submittedName>
        <fullName evidence="2">Uncharacterized protein</fullName>
    </submittedName>
</protein>
<dbReference type="EMBL" id="CABWIC010000011">
    <property type="protein sequence ID" value="VWL98421.1"/>
    <property type="molecule type" value="Genomic_DNA"/>
</dbReference>
<dbReference type="Proteomes" id="UP000405524">
    <property type="component" value="Unassembled WGS sequence"/>
</dbReference>
<name>A0A5K1J5P7_9ACTN</name>
<sequence length="81" mass="9207">MPPHAVQDCLRNRPQSPRTGIPVVDNDVALQVLDDQICELYSSYYELDSHDQACWFNEEQEKADKSLMLELLGKLNAASRS</sequence>
<organism evidence="2 3">
    <name type="scientific">Collinsella intestinalis</name>
    <dbReference type="NCBI Taxonomy" id="147207"/>
    <lineage>
        <taxon>Bacteria</taxon>
        <taxon>Bacillati</taxon>
        <taxon>Actinomycetota</taxon>
        <taxon>Coriobacteriia</taxon>
        <taxon>Coriobacteriales</taxon>
        <taxon>Coriobacteriaceae</taxon>
        <taxon>Collinsella</taxon>
    </lineage>
</organism>
<feature type="region of interest" description="Disordered" evidence="1">
    <location>
        <begin position="1"/>
        <end position="20"/>
    </location>
</feature>
<accession>A0A5K1J5P7</accession>
<evidence type="ECO:0000256" key="1">
    <source>
        <dbReference type="SAM" id="MobiDB-lite"/>
    </source>
</evidence>
<proteinExistence type="predicted"/>
<reference evidence="2 3" key="1">
    <citation type="submission" date="2019-10" db="EMBL/GenBank/DDBJ databases">
        <authorList>
            <person name="Wolf R A."/>
        </authorList>
    </citation>
    <scope>NUCLEOTIDE SEQUENCE [LARGE SCALE GENOMIC DNA]</scope>
    <source>
        <strain evidence="2">Collinsella_intestinalis_DSM_13632</strain>
    </source>
</reference>
<gene>
    <name evidence="2" type="ORF">JKKLCJKK_01071</name>
</gene>
<evidence type="ECO:0000313" key="2">
    <source>
        <dbReference type="EMBL" id="VWL98421.1"/>
    </source>
</evidence>
<evidence type="ECO:0000313" key="3">
    <source>
        <dbReference type="Proteomes" id="UP000405524"/>
    </source>
</evidence>
<dbReference type="AlphaFoldDB" id="A0A5K1J5P7"/>